<evidence type="ECO:0000313" key="3">
    <source>
        <dbReference type="Proteomes" id="UP001604336"/>
    </source>
</evidence>
<dbReference type="EMBL" id="JBFOLK010000011">
    <property type="protein sequence ID" value="KAL2474763.1"/>
    <property type="molecule type" value="Genomic_DNA"/>
</dbReference>
<name>A0ABD1QF32_9LAMI</name>
<proteinExistence type="predicted"/>
<comment type="caution">
    <text evidence="2">The sequence shown here is derived from an EMBL/GenBank/DDBJ whole genome shotgun (WGS) entry which is preliminary data.</text>
</comment>
<feature type="domain" description="Transposase MuDR plant" evidence="1">
    <location>
        <begin position="116"/>
        <end position="173"/>
    </location>
</feature>
<keyword evidence="3" id="KW-1185">Reference proteome</keyword>
<gene>
    <name evidence="2" type="ORF">Adt_35499</name>
</gene>
<dbReference type="InterPro" id="IPR004332">
    <property type="entry name" value="Transposase_MuDR"/>
</dbReference>
<dbReference type="PANTHER" id="PTHR31973:SF113">
    <property type="entry name" value="PROTEIN FAR1-RELATED SEQUENCE 5-LIKE"/>
    <property type="match status" value="1"/>
</dbReference>
<evidence type="ECO:0000259" key="1">
    <source>
        <dbReference type="Pfam" id="PF03108"/>
    </source>
</evidence>
<reference evidence="3" key="1">
    <citation type="submission" date="2024-07" db="EMBL/GenBank/DDBJ databases">
        <title>Two chromosome-level genome assemblies of Korean endemic species Abeliophyllum distichum and Forsythia ovata (Oleaceae).</title>
        <authorList>
            <person name="Jang H."/>
        </authorList>
    </citation>
    <scope>NUCLEOTIDE SEQUENCE [LARGE SCALE GENOMIC DNA]</scope>
</reference>
<dbReference type="Proteomes" id="UP001604336">
    <property type="component" value="Unassembled WGS sequence"/>
</dbReference>
<organism evidence="2 3">
    <name type="scientific">Abeliophyllum distichum</name>
    <dbReference type="NCBI Taxonomy" id="126358"/>
    <lineage>
        <taxon>Eukaryota</taxon>
        <taxon>Viridiplantae</taxon>
        <taxon>Streptophyta</taxon>
        <taxon>Embryophyta</taxon>
        <taxon>Tracheophyta</taxon>
        <taxon>Spermatophyta</taxon>
        <taxon>Magnoliopsida</taxon>
        <taxon>eudicotyledons</taxon>
        <taxon>Gunneridae</taxon>
        <taxon>Pentapetalae</taxon>
        <taxon>asterids</taxon>
        <taxon>lamiids</taxon>
        <taxon>Lamiales</taxon>
        <taxon>Oleaceae</taxon>
        <taxon>Forsythieae</taxon>
        <taxon>Abeliophyllum</taxon>
    </lineage>
</organism>
<dbReference type="AlphaFoldDB" id="A0ABD1QF32"/>
<protein>
    <recommendedName>
        <fullName evidence="1">Transposase MuDR plant domain-containing protein</fullName>
    </recommendedName>
</protein>
<evidence type="ECO:0000313" key="2">
    <source>
        <dbReference type="EMBL" id="KAL2474763.1"/>
    </source>
</evidence>
<dbReference type="PANTHER" id="PTHR31973">
    <property type="entry name" value="POLYPROTEIN, PUTATIVE-RELATED"/>
    <property type="match status" value="1"/>
</dbReference>
<dbReference type="Pfam" id="PF03108">
    <property type="entry name" value="DBD_Tnp_Mut"/>
    <property type="match status" value="1"/>
</dbReference>
<sequence length="339" mass="39796">MAPMRITNDNSILFYIELKRKDQQLTSYPLRVEVTPLLESFPDMHVLRPSDFEDIDLQVSEGYNFVTSTSKGLPTLESFASSAYESIPKLEDVNSESEMNMISNPNIEAIAKDMIFKNKELLRKTMRLYAIENNFQYKVYKSDKYEYVLKCLIDSCMWRFRASKLGETDMVQIRYIRNGHSCSLDIILGDHRQATSTLVGDCIKHKYIVAKTIYSPGDIINDMARTYGLTLSYGKAWRAREHALETIMGNPEESYGKVPMYLHMLQEKNSGTITRIKTNAENQFVYMFMALGEYIQGWKFQANCRHRRYIPNWTLWWDSIHSLYTRCKWQYFCSCIWDR</sequence>
<accession>A0ABD1QF32</accession>